<evidence type="ECO:0000313" key="2">
    <source>
        <dbReference type="Proteomes" id="UP000811246"/>
    </source>
</evidence>
<accession>A0A922EBL2</accession>
<sequence length="315" mass="35577">MEALSRMIAALVANGQMTGYSTGTPRGGSINISHLLFADDTLIFYEANQPQVRVLKALLLCFEVVSGLKVNLDKSEMVLVGGVQRLRQLANTLGCKIATLPMTYLGLPLGAPSRAVTLWDTVIEKVEQRLAGWKRMYLSKGGRITLIKSTLSNLPTYFLSLFPIPARVALHIEKLQRDFLWGGIGEEFKYHLVRWEQVCRPISSGGLGIRKLKTFNQALLGKWLWRYHREPNALWKVVIESKYGGLWGGWCTKEVRGAYGVGVWKYIRQGWGVFSQYSRFCLGEGNRIKFWYDTWCGNCALKDLFPTLFAVASDR</sequence>
<gene>
    <name evidence="1" type="ORF">I3842_08G118600</name>
</gene>
<evidence type="ECO:0008006" key="3">
    <source>
        <dbReference type="Google" id="ProtNLM"/>
    </source>
</evidence>
<dbReference type="PANTHER" id="PTHR33116:SF78">
    <property type="entry name" value="OS12G0587133 PROTEIN"/>
    <property type="match status" value="1"/>
</dbReference>
<dbReference type="PANTHER" id="PTHR33116">
    <property type="entry name" value="REVERSE TRANSCRIPTASE ZINC-BINDING DOMAIN-CONTAINING PROTEIN-RELATED-RELATED"/>
    <property type="match status" value="1"/>
</dbReference>
<proteinExistence type="predicted"/>
<protein>
    <recommendedName>
        <fullName evidence="3">Reverse transcriptase domain-containing protein</fullName>
    </recommendedName>
</protein>
<organism evidence="1 2">
    <name type="scientific">Carya illinoinensis</name>
    <name type="common">Pecan</name>
    <dbReference type="NCBI Taxonomy" id="32201"/>
    <lineage>
        <taxon>Eukaryota</taxon>
        <taxon>Viridiplantae</taxon>
        <taxon>Streptophyta</taxon>
        <taxon>Embryophyta</taxon>
        <taxon>Tracheophyta</taxon>
        <taxon>Spermatophyta</taxon>
        <taxon>Magnoliopsida</taxon>
        <taxon>eudicotyledons</taxon>
        <taxon>Gunneridae</taxon>
        <taxon>Pentapetalae</taxon>
        <taxon>rosids</taxon>
        <taxon>fabids</taxon>
        <taxon>Fagales</taxon>
        <taxon>Juglandaceae</taxon>
        <taxon>Carya</taxon>
    </lineage>
</organism>
<name>A0A922EBL2_CARIL</name>
<dbReference type="Proteomes" id="UP000811246">
    <property type="component" value="Chromosome 8"/>
</dbReference>
<dbReference type="EMBL" id="CM031832">
    <property type="protein sequence ID" value="KAG6700564.1"/>
    <property type="molecule type" value="Genomic_DNA"/>
</dbReference>
<evidence type="ECO:0000313" key="1">
    <source>
        <dbReference type="EMBL" id="KAG6700564.1"/>
    </source>
</evidence>
<dbReference type="AlphaFoldDB" id="A0A922EBL2"/>
<comment type="caution">
    <text evidence="1">The sequence shown here is derived from an EMBL/GenBank/DDBJ whole genome shotgun (WGS) entry which is preliminary data.</text>
</comment>
<reference evidence="1" key="1">
    <citation type="submission" date="2021-01" db="EMBL/GenBank/DDBJ databases">
        <authorList>
            <person name="Lovell J.T."/>
            <person name="Bentley N."/>
            <person name="Bhattarai G."/>
            <person name="Jenkins J.W."/>
            <person name="Sreedasyam A."/>
            <person name="Alarcon Y."/>
            <person name="Bock C."/>
            <person name="Boston L."/>
            <person name="Carlson J."/>
            <person name="Cervantes K."/>
            <person name="Clermont K."/>
            <person name="Krom N."/>
            <person name="Kubenka K."/>
            <person name="Mamidi S."/>
            <person name="Mattison C."/>
            <person name="Monteros M."/>
            <person name="Pisani C."/>
            <person name="Plott C."/>
            <person name="Rajasekar S."/>
            <person name="Rhein H.S."/>
            <person name="Rohla C."/>
            <person name="Song M."/>
            <person name="Hilaire R.S."/>
            <person name="Shu S."/>
            <person name="Wells L."/>
            <person name="Wang X."/>
            <person name="Webber J."/>
            <person name="Heerema R.J."/>
            <person name="Klein P."/>
            <person name="Conner P."/>
            <person name="Grauke L."/>
            <person name="Grimwood J."/>
            <person name="Schmutz J."/>
            <person name="Randall J.J."/>
        </authorList>
    </citation>
    <scope>NUCLEOTIDE SEQUENCE</scope>
    <source>
        <tissue evidence="1">Leaf</tissue>
    </source>
</reference>